<evidence type="ECO:0000256" key="3">
    <source>
        <dbReference type="ARBA" id="ARBA00023002"/>
    </source>
</evidence>
<dbReference type="AlphaFoldDB" id="A0A813ZX76"/>
<dbReference type="GO" id="GO:0003858">
    <property type="term" value="F:3-hydroxybutyrate dehydrogenase activity"/>
    <property type="evidence" value="ECO:0007669"/>
    <property type="project" value="InterPro"/>
</dbReference>
<dbReference type="Gene3D" id="3.40.50.720">
    <property type="entry name" value="NAD(P)-binding Rossmann-like Domain"/>
    <property type="match status" value="1"/>
</dbReference>
<protein>
    <recommendedName>
        <fullName evidence="2">3-oxoacyl-[acyl-carrier-protein] reductase</fullName>
        <ecNumber evidence="2">1.1.1.100</ecNumber>
    </recommendedName>
</protein>
<evidence type="ECO:0000313" key="9">
    <source>
        <dbReference type="EMBL" id="CAF4078629.1"/>
    </source>
</evidence>
<dbReference type="InterPro" id="IPR002347">
    <property type="entry name" value="SDR_fam"/>
</dbReference>
<evidence type="ECO:0000256" key="5">
    <source>
        <dbReference type="RuleBase" id="RU000363"/>
    </source>
</evidence>
<evidence type="ECO:0000313" key="7">
    <source>
        <dbReference type="EMBL" id="CAF1273349.1"/>
    </source>
</evidence>
<dbReference type="NCBIfam" id="TIGR01963">
    <property type="entry name" value="PHB_DH"/>
    <property type="match status" value="1"/>
</dbReference>
<dbReference type="EC" id="1.1.1.100" evidence="2"/>
<dbReference type="EMBL" id="CAJOBC010001608">
    <property type="protein sequence ID" value="CAF3688165.1"/>
    <property type="molecule type" value="Genomic_DNA"/>
</dbReference>
<dbReference type="InterPro" id="IPR036291">
    <property type="entry name" value="NAD(P)-bd_dom_sf"/>
</dbReference>
<gene>
    <name evidence="6" type="ORF">GPM918_LOCUS8918</name>
    <name evidence="7" type="ORF">OVA965_LOCUS27293</name>
    <name evidence="8" type="ORF">SRO942_LOCUS8919</name>
    <name evidence="9" type="ORF">TMI583_LOCUS28037</name>
</gene>
<dbReference type="Proteomes" id="UP000663829">
    <property type="component" value="Unassembled WGS sequence"/>
</dbReference>
<keyword evidence="3" id="KW-0560">Oxidoreductase</keyword>
<dbReference type="InterPro" id="IPR050259">
    <property type="entry name" value="SDR"/>
</dbReference>
<dbReference type="InterPro" id="IPR020904">
    <property type="entry name" value="Sc_DH/Rdtase_CS"/>
</dbReference>
<reference evidence="6" key="1">
    <citation type="submission" date="2021-02" db="EMBL/GenBank/DDBJ databases">
        <authorList>
            <person name="Nowell W R."/>
        </authorList>
    </citation>
    <scope>NUCLEOTIDE SEQUENCE</scope>
</reference>
<dbReference type="NCBIfam" id="NF009093">
    <property type="entry name" value="PRK12429.1"/>
    <property type="match status" value="1"/>
</dbReference>
<accession>A0A813ZX76</accession>
<evidence type="ECO:0000313" key="8">
    <source>
        <dbReference type="EMBL" id="CAF3688165.1"/>
    </source>
</evidence>
<dbReference type="FunFam" id="3.40.50.720:FF:000084">
    <property type="entry name" value="Short-chain dehydrogenase reductase"/>
    <property type="match status" value="1"/>
</dbReference>
<dbReference type="PANTHER" id="PTHR42879">
    <property type="entry name" value="3-OXOACYL-(ACYL-CARRIER-PROTEIN) REDUCTASE"/>
    <property type="match status" value="1"/>
</dbReference>
<evidence type="ECO:0000256" key="2">
    <source>
        <dbReference type="ARBA" id="ARBA00012948"/>
    </source>
</evidence>
<organism evidence="6 10">
    <name type="scientific">Didymodactylos carnosus</name>
    <dbReference type="NCBI Taxonomy" id="1234261"/>
    <lineage>
        <taxon>Eukaryota</taxon>
        <taxon>Metazoa</taxon>
        <taxon>Spiralia</taxon>
        <taxon>Gnathifera</taxon>
        <taxon>Rotifera</taxon>
        <taxon>Eurotatoria</taxon>
        <taxon>Bdelloidea</taxon>
        <taxon>Philodinida</taxon>
        <taxon>Philodinidae</taxon>
        <taxon>Didymodactylos</taxon>
    </lineage>
</organism>
<dbReference type="InterPro" id="IPR011294">
    <property type="entry name" value="3-OHbutyrate_DH"/>
</dbReference>
<dbReference type="GO" id="GO:0032787">
    <property type="term" value="P:monocarboxylic acid metabolic process"/>
    <property type="evidence" value="ECO:0007669"/>
    <property type="project" value="UniProtKB-ARBA"/>
</dbReference>
<dbReference type="OrthoDB" id="417891at2759"/>
<comment type="similarity">
    <text evidence="1 5">Belongs to the short-chain dehydrogenases/reductases (SDR) family.</text>
</comment>
<dbReference type="PRINTS" id="PR00080">
    <property type="entry name" value="SDRFAMILY"/>
</dbReference>
<dbReference type="EMBL" id="CAJNOK010017952">
    <property type="protein sequence ID" value="CAF1273349.1"/>
    <property type="molecule type" value="Genomic_DNA"/>
</dbReference>
<proteinExistence type="inferred from homology"/>
<dbReference type="GO" id="GO:0004316">
    <property type="term" value="F:3-oxoacyl-[acyl-carrier-protein] reductase (NADPH) activity"/>
    <property type="evidence" value="ECO:0007669"/>
    <property type="project" value="UniProtKB-EC"/>
</dbReference>
<dbReference type="SUPFAM" id="SSF51735">
    <property type="entry name" value="NAD(P)-binding Rossmann-fold domains"/>
    <property type="match status" value="1"/>
</dbReference>
<dbReference type="EMBL" id="CAJNOQ010001608">
    <property type="protein sequence ID" value="CAF0906484.1"/>
    <property type="molecule type" value="Genomic_DNA"/>
</dbReference>
<dbReference type="Proteomes" id="UP000681722">
    <property type="component" value="Unassembled WGS sequence"/>
</dbReference>
<comment type="caution">
    <text evidence="6">The sequence shown here is derived from an EMBL/GenBank/DDBJ whole genome shotgun (WGS) entry which is preliminary data.</text>
</comment>
<dbReference type="PRINTS" id="PR00081">
    <property type="entry name" value="GDHRDH"/>
</dbReference>
<comment type="catalytic activity">
    <reaction evidence="4">
        <text>a (3R)-hydroxyacyl-[ACP] + NADP(+) = a 3-oxoacyl-[ACP] + NADPH + H(+)</text>
        <dbReference type="Rhea" id="RHEA:17397"/>
        <dbReference type="Rhea" id="RHEA-COMP:9916"/>
        <dbReference type="Rhea" id="RHEA-COMP:9945"/>
        <dbReference type="ChEBI" id="CHEBI:15378"/>
        <dbReference type="ChEBI" id="CHEBI:57783"/>
        <dbReference type="ChEBI" id="CHEBI:58349"/>
        <dbReference type="ChEBI" id="CHEBI:78776"/>
        <dbReference type="ChEBI" id="CHEBI:78827"/>
        <dbReference type="EC" id="1.1.1.100"/>
    </reaction>
</comment>
<dbReference type="EMBL" id="CAJOBA010039512">
    <property type="protein sequence ID" value="CAF4078629.1"/>
    <property type="molecule type" value="Genomic_DNA"/>
</dbReference>
<dbReference type="Proteomes" id="UP000677228">
    <property type="component" value="Unassembled WGS sequence"/>
</dbReference>
<dbReference type="PROSITE" id="PS00061">
    <property type="entry name" value="ADH_SHORT"/>
    <property type="match status" value="1"/>
</dbReference>
<evidence type="ECO:0000313" key="10">
    <source>
        <dbReference type="Proteomes" id="UP000663829"/>
    </source>
</evidence>
<evidence type="ECO:0000313" key="6">
    <source>
        <dbReference type="EMBL" id="CAF0906484.1"/>
    </source>
</evidence>
<dbReference type="Proteomes" id="UP000682733">
    <property type="component" value="Unassembled WGS sequence"/>
</dbReference>
<name>A0A813ZX76_9BILA</name>
<dbReference type="Pfam" id="PF00106">
    <property type="entry name" value="adh_short"/>
    <property type="match status" value="1"/>
</dbReference>
<evidence type="ECO:0000256" key="4">
    <source>
        <dbReference type="ARBA" id="ARBA00048508"/>
    </source>
</evidence>
<keyword evidence="10" id="KW-1185">Reference proteome</keyword>
<evidence type="ECO:0000256" key="1">
    <source>
        <dbReference type="ARBA" id="ARBA00006484"/>
    </source>
</evidence>
<dbReference type="PANTHER" id="PTHR42879:SF2">
    <property type="entry name" value="3-OXOACYL-[ACYL-CARRIER-PROTEIN] REDUCTASE FABG"/>
    <property type="match status" value="1"/>
</dbReference>
<sequence>MTAKSITRTVLITGSTSGIGLGIANVFAKNKYNIIFNGLEAEGSAIASSIAKENSIDYLYSPANAMRSAELKTMVDEGLAKFGHIDILVNNAGVQHVAPIEDFPENKWAQILQINLTASYLLTKYLWKQMKQQKFGRIINIASAHGLFASEYKSAYVAAKHGLIGFTKVAALEGAAFNINCNAICPGYVRTPLVELQIRDQAKSHGIPEGEVITRVMLQKQAVKEFVPVELVGNLALFLAGEKAGTLTGTAIPVDGGWSAQ</sequence>